<feature type="compositionally biased region" description="Polar residues" evidence="1">
    <location>
        <begin position="187"/>
        <end position="196"/>
    </location>
</feature>
<accession>A0AAE8MST1</accession>
<feature type="region of interest" description="Disordered" evidence="1">
    <location>
        <begin position="131"/>
        <end position="167"/>
    </location>
</feature>
<keyword evidence="2" id="KW-0732">Signal</keyword>
<comment type="caution">
    <text evidence="3">The sequence shown here is derived from an EMBL/GenBank/DDBJ whole genome shotgun (WGS) entry which is preliminary data.</text>
</comment>
<sequence>MKIKFFTLLATLSVHCVSLTAERHSRNDWELLADEATAGAAAPVPLHDDIGSDPRPGRHAAGAFHHFDTRSDGLNFETERPISVGLQPQMPVASEVTGEAANGAAATTGAASENHVVVYCITSVAASPSPIRSVSTPTKLLQQSEDPSEGDQMAQTMSCHANSTNPVGPDTVIQSLSKVVIQPLAKPTQSEPSATHSAHHHLAGTQSLPEETATAPSESSQGSRIWVSTAVWVAVIITGWLTAQGI</sequence>
<evidence type="ECO:0000256" key="2">
    <source>
        <dbReference type="SAM" id="SignalP"/>
    </source>
</evidence>
<proteinExistence type="predicted"/>
<reference evidence="3" key="1">
    <citation type="submission" date="2018-03" db="EMBL/GenBank/DDBJ databases">
        <authorList>
            <person name="Guldener U."/>
        </authorList>
    </citation>
    <scope>NUCLEOTIDE SEQUENCE</scope>
</reference>
<feature type="compositionally biased region" description="Polar residues" evidence="1">
    <location>
        <begin position="153"/>
        <end position="167"/>
    </location>
</feature>
<dbReference type="Proteomes" id="UP001187682">
    <property type="component" value="Unassembled WGS sequence"/>
</dbReference>
<evidence type="ECO:0000313" key="4">
    <source>
        <dbReference type="Proteomes" id="UP001187682"/>
    </source>
</evidence>
<feature type="signal peptide" evidence="2">
    <location>
        <begin position="1"/>
        <end position="21"/>
    </location>
</feature>
<keyword evidence="4" id="KW-1185">Reference proteome</keyword>
<organism evidence="3 4">
    <name type="scientific">Cephalotrichum gorgonifer</name>
    <dbReference type="NCBI Taxonomy" id="2041049"/>
    <lineage>
        <taxon>Eukaryota</taxon>
        <taxon>Fungi</taxon>
        <taxon>Dikarya</taxon>
        <taxon>Ascomycota</taxon>
        <taxon>Pezizomycotina</taxon>
        <taxon>Sordariomycetes</taxon>
        <taxon>Hypocreomycetidae</taxon>
        <taxon>Microascales</taxon>
        <taxon>Microascaceae</taxon>
        <taxon>Cephalotrichum</taxon>
    </lineage>
</organism>
<name>A0AAE8MST1_9PEZI</name>
<gene>
    <name evidence="3" type="ORF">DNG_02631</name>
</gene>
<evidence type="ECO:0000313" key="3">
    <source>
        <dbReference type="EMBL" id="SPN99778.1"/>
    </source>
</evidence>
<dbReference type="AlphaFoldDB" id="A0AAE8MST1"/>
<evidence type="ECO:0000256" key="1">
    <source>
        <dbReference type="SAM" id="MobiDB-lite"/>
    </source>
</evidence>
<dbReference type="EMBL" id="ONZQ02000003">
    <property type="protein sequence ID" value="SPN99778.1"/>
    <property type="molecule type" value="Genomic_DNA"/>
</dbReference>
<feature type="chain" id="PRO_5042289597" evidence="2">
    <location>
        <begin position="22"/>
        <end position="246"/>
    </location>
</feature>
<feature type="compositionally biased region" description="Polar residues" evidence="1">
    <location>
        <begin position="204"/>
        <end position="221"/>
    </location>
</feature>
<protein>
    <submittedName>
        <fullName evidence="3">Uncharacterized protein</fullName>
    </submittedName>
</protein>
<feature type="compositionally biased region" description="Polar residues" evidence="1">
    <location>
        <begin position="131"/>
        <end position="145"/>
    </location>
</feature>
<feature type="region of interest" description="Disordered" evidence="1">
    <location>
        <begin position="185"/>
        <end position="221"/>
    </location>
</feature>